<dbReference type="GO" id="GO:0045504">
    <property type="term" value="F:dynein heavy chain binding"/>
    <property type="evidence" value="ECO:0007669"/>
    <property type="project" value="InterPro"/>
</dbReference>
<dbReference type="GO" id="GO:0045503">
    <property type="term" value="F:dynein light chain binding"/>
    <property type="evidence" value="ECO:0007669"/>
    <property type="project" value="InterPro"/>
</dbReference>
<evidence type="ECO:0000313" key="1">
    <source>
        <dbReference type="Proteomes" id="UP000050640"/>
    </source>
</evidence>
<dbReference type="PANTHER" id="PTHR16022">
    <property type="entry name" value="WD REPEAT DOMAIN 60"/>
    <property type="match status" value="1"/>
</dbReference>
<organism evidence="1 2">
    <name type="scientific">Elaeophora elaphi</name>
    <dbReference type="NCBI Taxonomy" id="1147741"/>
    <lineage>
        <taxon>Eukaryota</taxon>
        <taxon>Metazoa</taxon>
        <taxon>Ecdysozoa</taxon>
        <taxon>Nematoda</taxon>
        <taxon>Chromadorea</taxon>
        <taxon>Rhabditida</taxon>
        <taxon>Spirurina</taxon>
        <taxon>Spiruromorpha</taxon>
        <taxon>Filarioidea</taxon>
        <taxon>Onchocercidae</taxon>
        <taxon>Elaeophora</taxon>
    </lineage>
</organism>
<sequence>MQSMHYSGSVQRKIDFTNATTANWEKISEVERRYKMLKNLIGMEIVQFDLLDHHLICAHDFYVQMFGNANYTQVQTQTGDDAVDCYVQTEELERETIWTQIPYSGLQGWGIANTSNDISYYERFDIDDPEIEHFKINHFQIEKLCKFISVAGQVFIDLMQSTSNYATELSLEHRTSYKFSSGYSQFSLGNLVSSAKVTSMLYWENQLFVAFYVKQSSNDDIANRSIIVEFDIRMPHNPQKILLCHNEIECLCISPDGVSAIFVGLAS</sequence>
<dbReference type="Proteomes" id="UP000050640">
    <property type="component" value="Unplaced"/>
</dbReference>
<dbReference type="AlphaFoldDB" id="A0A0R3RHV2"/>
<reference evidence="2" key="1">
    <citation type="submission" date="2017-02" db="UniProtKB">
        <authorList>
            <consortium name="WormBaseParasite"/>
        </authorList>
    </citation>
    <scope>IDENTIFICATION</scope>
</reference>
<evidence type="ECO:0000313" key="2">
    <source>
        <dbReference type="WBParaSite" id="EEL_0000105001-mRNA-1"/>
    </source>
</evidence>
<keyword evidence="1" id="KW-1185">Reference proteome</keyword>
<dbReference type="STRING" id="1147741.A0A0R3RHV2"/>
<dbReference type="GO" id="GO:0005929">
    <property type="term" value="C:cilium"/>
    <property type="evidence" value="ECO:0007669"/>
    <property type="project" value="GOC"/>
</dbReference>
<dbReference type="GO" id="GO:0005868">
    <property type="term" value="C:cytoplasmic dynein complex"/>
    <property type="evidence" value="ECO:0007669"/>
    <property type="project" value="InterPro"/>
</dbReference>
<accession>A0A0R3RHV2</accession>
<proteinExistence type="predicted"/>
<dbReference type="GO" id="GO:0042073">
    <property type="term" value="P:intraciliary transport"/>
    <property type="evidence" value="ECO:0007669"/>
    <property type="project" value="InterPro"/>
</dbReference>
<name>A0A0R3RHV2_9BILA</name>
<dbReference type="InterPro" id="IPR042505">
    <property type="entry name" value="DYNC2I1"/>
</dbReference>
<dbReference type="WBParaSite" id="EEL_0000105001-mRNA-1">
    <property type="protein sequence ID" value="EEL_0000105001-mRNA-1"/>
    <property type="gene ID" value="EEL_0000105001"/>
</dbReference>
<protein>
    <submittedName>
        <fullName evidence="2">Fibrillar collagen NC1 domain-containing protein</fullName>
    </submittedName>
</protein>
<dbReference type="PANTHER" id="PTHR16022:SF0">
    <property type="entry name" value="CYTOPLASMIC DYNEIN 2 INTERMEDIATE CHAIN 1"/>
    <property type="match status" value="1"/>
</dbReference>